<dbReference type="PANTHER" id="PTHR37316:SF3">
    <property type="entry name" value="TEICHOIC ACID GLYCEROL-PHOSPHATE TRANSFERASE"/>
    <property type="match status" value="1"/>
</dbReference>
<protein>
    <submittedName>
        <fullName evidence="7">Glycosyltransferase</fullName>
    </submittedName>
</protein>
<dbReference type="GO" id="GO:0047355">
    <property type="term" value="F:CDP-glycerol glycerophosphotransferase activity"/>
    <property type="evidence" value="ECO:0007669"/>
    <property type="project" value="InterPro"/>
</dbReference>
<dbReference type="InterPro" id="IPR051612">
    <property type="entry name" value="Teichoic_Acid_Biosynth"/>
</dbReference>
<keyword evidence="5" id="KW-0777">Teichoic acid biosynthesis</keyword>
<dbReference type="SUPFAM" id="SSF53756">
    <property type="entry name" value="UDP-Glycosyltransferase/glycogen phosphorylase"/>
    <property type="match status" value="2"/>
</dbReference>
<dbReference type="GO" id="GO:0005886">
    <property type="term" value="C:plasma membrane"/>
    <property type="evidence" value="ECO:0007669"/>
    <property type="project" value="UniProtKB-SubCell"/>
</dbReference>
<sequence length="1104" mass="126598">MDLIWYVQTYLRGEWASDPLLHYMTEGARKGYSLKPRLPVTFRCPTSYKKHSGKPRRICLFAGYDPDGLIDPVAVEYIRDLARHADIYYLADCYIAPRELTKLAHLVKGAWAERHGRYDFGSWSLLSQKIGWDLIDSYDELILANDSCYLMRSLEGIFAEMDSRECDWWGLQATKGLASTFATQALAEELDLKALKSDWLSRFEADTTYDFLVGSYFLVFRKTVLSDQCVRDVLTNVSEEKSKLNIIRKYEIGLTRLLISRGYEFETFVRAVYPHQPIYTDTGFELIKQGFPLLKKYHLIENHYKITNLRRWKDKVISSGITKDLSIYEDNLKRTGDNSKIFRSHDIEVYNINTPLSNTQLISADKVTPKYDNWWAFPVCSHSHLFNDNIRALFEHVKNNLDIKKIVLTRSKAVEIDGVNVEVFPLNSREGQFYLLRARHIFLKHGVRSNLGVHLSGELHCFHNLWHGIPLKRIGYASLDTQHRLDHVARENKLLTSVIAASKIDRNAMAAAYWPLTINNIWTTGLPRHDLILKPEILLPDDMKSQQEYLREILMGRKFILFAPTFRRDQGNGYYSFSSDERNALASLLRQAGYVMGIREHMADRTRQYTSQLCGEEFIAVPESVFPCVEVLLREADIVATDYSSVFIDFLLTGRPVISFAYDYEKYIREERGLFYDLEWCFPGFITKTFGEFVSAIEKSILGMDENEKTVYSHKRKIFIEKEDSGNSQRVVEHVSSLNKGDITIFDVLNKNVCANFTRSILWVYERGLEREARYRAFNLAPETETMGWRNQFVSRERLSIDHMIQAEVAIFCGVLVTENILDLAEGFRRSGKKLILDLTAPVFDFDLVERDEYYLDHPEDQVRLRLQCAYSAKIMHSADLVTVSTPALARLVESKDLRARYLPNSLSSAVIARYSHRPRDVTDGTIRICYLSTSTSNDSEFQVICGAVSKLLSERGDVEFHIAVPAADGEDELGRLTEGWVRHAYSNYDAMHDILDRMHINLAPLAADPLIDYKSEIKLVEAGLHSIPSIASPSESIEAFIRHGENGLIARTEAEWYLAILDLVTDSSLRQAAGRAARETVLRKYAASVVSKSLLNATFVDQH</sequence>
<gene>
    <name evidence="7" type="ORF">FIL70_13405</name>
</gene>
<dbReference type="GO" id="GO:0019350">
    <property type="term" value="P:teichoic acid biosynthetic process"/>
    <property type="evidence" value="ECO:0007669"/>
    <property type="project" value="UniProtKB-KW"/>
</dbReference>
<name>A0A5B8CFF0_SPHSA</name>
<evidence type="ECO:0000256" key="5">
    <source>
        <dbReference type="ARBA" id="ARBA00022944"/>
    </source>
</evidence>
<dbReference type="EMBL" id="CP041016">
    <property type="protein sequence ID" value="QDC38073.1"/>
    <property type="molecule type" value="Genomic_DNA"/>
</dbReference>
<dbReference type="Proteomes" id="UP000311469">
    <property type="component" value="Chromosome cSF1"/>
</dbReference>
<dbReference type="Gene3D" id="3.40.50.11820">
    <property type="match status" value="1"/>
</dbReference>
<evidence type="ECO:0000313" key="7">
    <source>
        <dbReference type="EMBL" id="QDC38073.1"/>
    </source>
</evidence>
<evidence type="ECO:0000256" key="4">
    <source>
        <dbReference type="ARBA" id="ARBA00022679"/>
    </source>
</evidence>
<keyword evidence="6" id="KW-0472">Membrane</keyword>
<dbReference type="Gene3D" id="3.40.50.12580">
    <property type="match status" value="1"/>
</dbReference>
<comment type="subcellular location">
    <subcellularLocation>
        <location evidence="1">Cell membrane</location>
        <topology evidence="1">Peripheral membrane protein</topology>
    </subcellularLocation>
</comment>
<evidence type="ECO:0000256" key="3">
    <source>
        <dbReference type="ARBA" id="ARBA00022475"/>
    </source>
</evidence>
<dbReference type="InterPro" id="IPR007739">
    <property type="entry name" value="RgpF"/>
</dbReference>
<dbReference type="InterPro" id="IPR007554">
    <property type="entry name" value="Glycerophosphate_synth"/>
</dbReference>
<keyword evidence="3" id="KW-1003">Cell membrane</keyword>
<accession>A0A5B8CFF0</accession>
<dbReference type="Pfam" id="PF05045">
    <property type="entry name" value="RgpF"/>
    <property type="match status" value="1"/>
</dbReference>
<dbReference type="KEGG" id="sufl:FIL70_13405"/>
<dbReference type="InterPro" id="IPR043148">
    <property type="entry name" value="TagF_C"/>
</dbReference>
<dbReference type="AlphaFoldDB" id="A0A5B8CFF0"/>
<keyword evidence="4 7" id="KW-0808">Transferase</keyword>
<evidence type="ECO:0000313" key="8">
    <source>
        <dbReference type="Proteomes" id="UP000311469"/>
    </source>
</evidence>
<reference evidence="7 8" key="1">
    <citation type="submission" date="2019-06" db="EMBL/GenBank/DDBJ databases">
        <title>Genome organization and adaptive potential of archetypical organophosphate degarding Sphingobium fuliginis ATCC 27551.</title>
        <authorList>
            <person name="Sarwar A."/>
            <person name="Parthasarathy S."/>
            <person name="Singh C."/>
            <person name="Siddavattam D."/>
        </authorList>
    </citation>
    <scope>NUCLEOTIDE SEQUENCE [LARGE SCALE GENOMIC DNA]</scope>
    <source>
        <strain evidence="7 8">ATCC 27551</strain>
    </source>
</reference>
<dbReference type="Pfam" id="PF13692">
    <property type="entry name" value="Glyco_trans_1_4"/>
    <property type="match status" value="1"/>
</dbReference>
<dbReference type="Pfam" id="PF04464">
    <property type="entry name" value="Glyphos_transf"/>
    <property type="match status" value="1"/>
</dbReference>
<comment type="similarity">
    <text evidence="2">Belongs to the CDP-glycerol glycerophosphotransferase family.</text>
</comment>
<evidence type="ECO:0000256" key="2">
    <source>
        <dbReference type="ARBA" id="ARBA00010488"/>
    </source>
</evidence>
<dbReference type="Gene3D" id="3.40.50.2000">
    <property type="entry name" value="Glycogen Phosphorylase B"/>
    <property type="match status" value="1"/>
</dbReference>
<dbReference type="InterPro" id="IPR043149">
    <property type="entry name" value="TagF_N"/>
</dbReference>
<proteinExistence type="inferred from homology"/>
<dbReference type="RefSeq" id="WP_140042514.1">
    <property type="nucleotide sequence ID" value="NZ_CP041016.1"/>
</dbReference>
<dbReference type="PANTHER" id="PTHR37316">
    <property type="entry name" value="TEICHOIC ACID GLYCEROL-PHOSPHATE PRIMASE"/>
    <property type="match status" value="1"/>
</dbReference>
<organism evidence="7 8">
    <name type="scientific">Sphingobium fuliginis ATCC 27551</name>
    <dbReference type="NCBI Taxonomy" id="1208342"/>
    <lineage>
        <taxon>Bacteria</taxon>
        <taxon>Pseudomonadati</taxon>
        <taxon>Pseudomonadota</taxon>
        <taxon>Alphaproteobacteria</taxon>
        <taxon>Sphingomonadales</taxon>
        <taxon>Sphingomonadaceae</taxon>
        <taxon>Sphingobium</taxon>
    </lineage>
</organism>
<evidence type="ECO:0000256" key="1">
    <source>
        <dbReference type="ARBA" id="ARBA00004202"/>
    </source>
</evidence>
<evidence type="ECO:0000256" key="6">
    <source>
        <dbReference type="ARBA" id="ARBA00023136"/>
    </source>
</evidence>